<dbReference type="EMBL" id="WIGN01000226">
    <property type="protein sequence ID" value="KAF6803849.1"/>
    <property type="molecule type" value="Genomic_DNA"/>
</dbReference>
<name>A0A8H6IZR3_9PEZI</name>
<dbReference type="InterPro" id="IPR029058">
    <property type="entry name" value="AB_hydrolase_fold"/>
</dbReference>
<gene>
    <name evidence="2" type="ORF">CSOJ01_10633</name>
</gene>
<dbReference type="AlphaFoldDB" id="A0A8H6IZR3"/>
<evidence type="ECO:0000313" key="3">
    <source>
        <dbReference type="Proteomes" id="UP000652219"/>
    </source>
</evidence>
<proteinExistence type="predicted"/>
<feature type="non-terminal residue" evidence="2">
    <location>
        <position position="603"/>
    </location>
</feature>
<feature type="domain" description="T6SS Phospholipase effector Tle1-like catalytic" evidence="1">
    <location>
        <begin position="40"/>
        <end position="395"/>
    </location>
</feature>
<reference evidence="2 3" key="1">
    <citation type="journal article" date="2020" name="Phytopathology">
        <title>Genome Sequence Resources of Colletotrichum truncatum, C. plurivorum, C. musicola, and C. sojae: Four Species Pathogenic to Soybean (Glycine max).</title>
        <authorList>
            <person name="Rogerio F."/>
            <person name="Boufleur T.R."/>
            <person name="Ciampi-Guillardi M."/>
            <person name="Sukno S.A."/>
            <person name="Thon M.R."/>
            <person name="Massola Junior N.S."/>
            <person name="Baroncelli R."/>
        </authorList>
    </citation>
    <scope>NUCLEOTIDE SEQUENCE [LARGE SCALE GENOMIC DNA]</scope>
    <source>
        <strain evidence="2 3">LFN0009</strain>
    </source>
</reference>
<sequence length="603" mass="68792">MASINPHDFWLSFGTSLESGSKTAQVPDINPGEYKSPHPKKIIVCCDGTWQNSTTGMRNIPSNVTRLSRSISKFDDNGIPQVVYYSAGVGTGDGVTFNERVRQAIFGDGLVSEVLKAYNFIVTNYTLGDEVMCFGFSRGAYTARSVAGLINDIGIVLPSEMHDFHELYEIYRKHEHNKSAIFRKSEGYRHWITGVKDKGHWTRLPHRLPPDCTRVVKVVGVFDTVGALGIPGHDWTQAVINRISKTYGTGIDNHSFHNHSLSRYIEHAFHALALDEGGYSFTPTLWRLPKTVENDRVVDYDRVAMDTRELQNSFRDAVKSSANDDTLLKHWRDMIRSDEDRTMNTPGRNDAMDLRQVWFPGSHINIGGGNLGIMRGVPFDYEQLSLISLAWMCDQVRDYLKLQDGPAAKRRSTLAEREMMARRRYMEVLRYEWEKKLLVGKAWDGLKRLVISQANPFGPATEDVAGAGWSTGPIIDGVEKLFNLVPFFLPTRWLTRTPLQYNKKDHAGNTGRGGDTCEEIHPSASYRWITDRKYRPKSLDGFKRIPVENGGVVHYVWRKEVKKEIRNHREFLGFRTPFYRARTETTILELRETPIRRADDVTR</sequence>
<dbReference type="SUPFAM" id="SSF53474">
    <property type="entry name" value="alpha/beta-Hydrolases"/>
    <property type="match status" value="1"/>
</dbReference>
<evidence type="ECO:0000313" key="2">
    <source>
        <dbReference type="EMBL" id="KAF6803849.1"/>
    </source>
</evidence>
<evidence type="ECO:0000259" key="1">
    <source>
        <dbReference type="Pfam" id="PF09994"/>
    </source>
</evidence>
<dbReference type="Pfam" id="PF09994">
    <property type="entry name" value="T6SS_Tle1-like_cat"/>
    <property type="match status" value="1"/>
</dbReference>
<accession>A0A8H6IZR3</accession>
<organism evidence="2 3">
    <name type="scientific">Colletotrichum sojae</name>
    <dbReference type="NCBI Taxonomy" id="2175907"/>
    <lineage>
        <taxon>Eukaryota</taxon>
        <taxon>Fungi</taxon>
        <taxon>Dikarya</taxon>
        <taxon>Ascomycota</taxon>
        <taxon>Pezizomycotina</taxon>
        <taxon>Sordariomycetes</taxon>
        <taxon>Hypocreomycetidae</taxon>
        <taxon>Glomerellales</taxon>
        <taxon>Glomerellaceae</taxon>
        <taxon>Colletotrichum</taxon>
        <taxon>Colletotrichum orchidearum species complex</taxon>
    </lineage>
</organism>
<keyword evidence="3" id="KW-1185">Reference proteome</keyword>
<dbReference type="InterPro" id="IPR018712">
    <property type="entry name" value="Tle1-like_cat"/>
</dbReference>
<protein>
    <submittedName>
        <fullName evidence="2">Peptidoglycan-binding domain-containing protein</fullName>
    </submittedName>
</protein>
<comment type="caution">
    <text evidence="2">The sequence shown here is derived from an EMBL/GenBank/DDBJ whole genome shotgun (WGS) entry which is preliminary data.</text>
</comment>
<dbReference type="PANTHER" id="PTHR33840:SF16">
    <property type="entry name" value="DUF2235 DOMAIN-CONTAINING PROTEIN"/>
    <property type="match status" value="1"/>
</dbReference>
<dbReference type="Proteomes" id="UP000652219">
    <property type="component" value="Unassembled WGS sequence"/>
</dbReference>
<dbReference type="PANTHER" id="PTHR33840">
    <property type="match status" value="1"/>
</dbReference>